<organism evidence="2 3">
    <name type="scientific">Candidatus Thalassospirochaeta sargassi</name>
    <dbReference type="NCBI Taxonomy" id="3119039"/>
    <lineage>
        <taxon>Bacteria</taxon>
        <taxon>Pseudomonadati</taxon>
        <taxon>Spirochaetota</taxon>
        <taxon>Spirochaetia</taxon>
        <taxon>Spirochaetales</taxon>
        <taxon>Spirochaetaceae</taxon>
        <taxon>Candidatus Thalassospirochaeta</taxon>
    </lineage>
</organism>
<protein>
    <submittedName>
        <fullName evidence="2">ROK family transcriptional regulator</fullName>
    </submittedName>
</protein>
<dbReference type="InterPro" id="IPR000600">
    <property type="entry name" value="ROK"/>
</dbReference>
<accession>A0AAJ1MNV9</accession>
<dbReference type="Proteomes" id="UP001221217">
    <property type="component" value="Unassembled WGS sequence"/>
</dbReference>
<dbReference type="Pfam" id="PF00480">
    <property type="entry name" value="ROK"/>
    <property type="match status" value="1"/>
</dbReference>
<comment type="similarity">
    <text evidence="1">Belongs to the ROK (NagC/XylR) family.</text>
</comment>
<dbReference type="SUPFAM" id="SSF46785">
    <property type="entry name" value="Winged helix' DNA-binding domain"/>
    <property type="match status" value="1"/>
</dbReference>
<proteinExistence type="inferred from homology"/>
<dbReference type="EMBL" id="JAQQAL010000044">
    <property type="protein sequence ID" value="MDC7228320.1"/>
    <property type="molecule type" value="Genomic_DNA"/>
</dbReference>
<dbReference type="PANTHER" id="PTHR18964">
    <property type="entry name" value="ROK (REPRESSOR, ORF, KINASE) FAMILY"/>
    <property type="match status" value="1"/>
</dbReference>
<dbReference type="InterPro" id="IPR036390">
    <property type="entry name" value="WH_DNA-bd_sf"/>
</dbReference>
<name>A0AAJ1MNV9_9SPIO</name>
<evidence type="ECO:0000313" key="2">
    <source>
        <dbReference type="EMBL" id="MDC7228320.1"/>
    </source>
</evidence>
<dbReference type="Gene3D" id="3.30.420.40">
    <property type="match status" value="2"/>
</dbReference>
<gene>
    <name evidence="2" type="ORF">PQJ61_16275</name>
</gene>
<evidence type="ECO:0000256" key="1">
    <source>
        <dbReference type="ARBA" id="ARBA00006479"/>
    </source>
</evidence>
<dbReference type="Gene3D" id="1.10.10.10">
    <property type="entry name" value="Winged helix-like DNA-binding domain superfamily/Winged helix DNA-binding domain"/>
    <property type="match status" value="1"/>
</dbReference>
<dbReference type="SUPFAM" id="SSF53067">
    <property type="entry name" value="Actin-like ATPase domain"/>
    <property type="match status" value="1"/>
</dbReference>
<reference evidence="2 3" key="1">
    <citation type="submission" date="2022-12" db="EMBL/GenBank/DDBJ databases">
        <title>Metagenome assembled genome from gulf of manar.</title>
        <authorList>
            <person name="Kohli P."/>
            <person name="Pk S."/>
            <person name="Venkata Ramana C."/>
            <person name="Sasikala C."/>
        </authorList>
    </citation>
    <scope>NUCLEOTIDE SEQUENCE [LARGE SCALE GENOMIC DNA]</scope>
    <source>
        <strain evidence="2">JB008</strain>
    </source>
</reference>
<comment type="caution">
    <text evidence="2">The sequence shown here is derived from an EMBL/GenBank/DDBJ whole genome shotgun (WGS) entry which is preliminary data.</text>
</comment>
<sequence>MESSNRLSTKQNNRKLILDLFRQSDVLSVADINSSTGISKPTVQKVINHFTESGLILSEGKGASTEEGGKKPLLYSFNREYGFIICIHLGPDFFYSAIADLGAEIIHSEFMQVGSLRVGELLELCAEKINAYAGHDAVLESRLISVSIALPGIVEPESGKLVFLPHFPEIAGNYPFLDELKALMSVDAPVYFDNINRLQAFAEMKIGAAAGKENFMIIDAMEEGLGSGIIVKGELKHGAHNFSGEVGHMVLMPKNGPRCICGGRGCFEALVNLKRINLLVEEGRVQYPDSAVFRNEKHDKLQSRLLEAFKLDDPLAISVLDEIAFWFASGINNAQMINDPELIIMEGIYNPFGESFVGMIKAHLSKMAFPDIERPLDIQFSGFGVERGILGAAAWSVWSFFNQQELYAS</sequence>
<dbReference type="InterPro" id="IPR036388">
    <property type="entry name" value="WH-like_DNA-bd_sf"/>
</dbReference>
<dbReference type="InterPro" id="IPR043129">
    <property type="entry name" value="ATPase_NBD"/>
</dbReference>
<dbReference type="AlphaFoldDB" id="A0AAJ1MNV9"/>
<dbReference type="PANTHER" id="PTHR18964:SF149">
    <property type="entry name" value="BIFUNCTIONAL UDP-N-ACETYLGLUCOSAMINE 2-EPIMERASE_N-ACETYLMANNOSAMINE KINASE"/>
    <property type="match status" value="1"/>
</dbReference>
<evidence type="ECO:0000313" key="3">
    <source>
        <dbReference type="Proteomes" id="UP001221217"/>
    </source>
</evidence>